<dbReference type="AlphaFoldDB" id="A0A183DLV0"/>
<organism evidence="1">
    <name type="scientific">Gongylonema pulchrum</name>
    <dbReference type="NCBI Taxonomy" id="637853"/>
    <lineage>
        <taxon>Eukaryota</taxon>
        <taxon>Metazoa</taxon>
        <taxon>Ecdysozoa</taxon>
        <taxon>Nematoda</taxon>
        <taxon>Chromadorea</taxon>
        <taxon>Rhabditida</taxon>
        <taxon>Spirurina</taxon>
        <taxon>Spiruromorpha</taxon>
        <taxon>Spiruroidea</taxon>
        <taxon>Gongylonematidae</taxon>
        <taxon>Gongylonema</taxon>
    </lineage>
</organism>
<evidence type="ECO:0000313" key="1">
    <source>
        <dbReference type="WBParaSite" id="GPUH_0000970201-mRNA-1"/>
    </source>
</evidence>
<proteinExistence type="predicted"/>
<protein>
    <submittedName>
        <fullName evidence="1">VWFD domain-containing protein</fullName>
    </submittedName>
</protein>
<name>A0A183DLV0_9BILA</name>
<sequence length="89" mass="9814">LNRHGVWVEGAWAGNVVRACGFCGPGRRNQHLYQQQFCGREVCFSLVSSGEVLLRFGRPFAQLHCPAALWPYCESVLMEEIAVAGSSTT</sequence>
<accession>A0A183DLV0</accession>
<reference evidence="1" key="1">
    <citation type="submission" date="2016-06" db="UniProtKB">
        <authorList>
            <consortium name="WormBaseParasite"/>
        </authorList>
    </citation>
    <scope>IDENTIFICATION</scope>
</reference>
<dbReference type="WBParaSite" id="GPUH_0000970201-mRNA-1">
    <property type="protein sequence ID" value="GPUH_0000970201-mRNA-1"/>
    <property type="gene ID" value="GPUH_0000970201"/>
</dbReference>